<keyword evidence="1" id="KW-0472">Membrane</keyword>
<organism evidence="2 3">
    <name type="scientific">Cystoisospora suis</name>
    <dbReference type="NCBI Taxonomy" id="483139"/>
    <lineage>
        <taxon>Eukaryota</taxon>
        <taxon>Sar</taxon>
        <taxon>Alveolata</taxon>
        <taxon>Apicomplexa</taxon>
        <taxon>Conoidasida</taxon>
        <taxon>Coccidia</taxon>
        <taxon>Eucoccidiorida</taxon>
        <taxon>Eimeriorina</taxon>
        <taxon>Sarcocystidae</taxon>
        <taxon>Cystoisospora</taxon>
    </lineage>
</organism>
<dbReference type="RefSeq" id="XP_067922710.1">
    <property type="nucleotide sequence ID" value="XM_068065316.1"/>
</dbReference>
<feature type="transmembrane region" description="Helical" evidence="1">
    <location>
        <begin position="35"/>
        <end position="58"/>
    </location>
</feature>
<evidence type="ECO:0000313" key="3">
    <source>
        <dbReference type="Proteomes" id="UP000221165"/>
    </source>
</evidence>
<feature type="non-terminal residue" evidence="2">
    <location>
        <position position="59"/>
    </location>
</feature>
<dbReference type="AlphaFoldDB" id="A0A2C6KYJ5"/>
<evidence type="ECO:0000313" key="2">
    <source>
        <dbReference type="EMBL" id="PHJ21025.1"/>
    </source>
</evidence>
<accession>A0A2C6KYJ5</accession>
<dbReference type="GeneID" id="94428527"/>
<keyword evidence="3" id="KW-1185">Reference proteome</keyword>
<feature type="non-terminal residue" evidence="2">
    <location>
        <position position="1"/>
    </location>
</feature>
<protein>
    <submittedName>
        <fullName evidence="2">Uncharacterized protein</fullName>
    </submittedName>
</protein>
<reference evidence="2 3" key="1">
    <citation type="journal article" date="2017" name="Int. J. Parasitol.">
        <title>The genome of the protozoan parasite Cystoisospora suis and a reverse vaccinology approach to identify vaccine candidates.</title>
        <authorList>
            <person name="Palmieri N."/>
            <person name="Shrestha A."/>
            <person name="Ruttkowski B."/>
            <person name="Beck T."/>
            <person name="Vogl C."/>
            <person name="Tomley F."/>
            <person name="Blake D.P."/>
            <person name="Joachim A."/>
        </authorList>
    </citation>
    <scope>NUCLEOTIDE SEQUENCE [LARGE SCALE GENOMIC DNA]</scope>
    <source>
        <strain evidence="2 3">Wien I</strain>
    </source>
</reference>
<sequence>SINSLSFYLSIESLCACLSLRSICSSSLLLRRKRVSVIGVASLFNEIYFVYVYIYMYVY</sequence>
<keyword evidence="1" id="KW-0812">Transmembrane</keyword>
<gene>
    <name evidence="2" type="ORF">CSUI_005137</name>
</gene>
<dbReference type="EMBL" id="MIGC01002471">
    <property type="protein sequence ID" value="PHJ21025.1"/>
    <property type="molecule type" value="Genomic_DNA"/>
</dbReference>
<name>A0A2C6KYJ5_9APIC</name>
<proteinExistence type="predicted"/>
<comment type="caution">
    <text evidence="2">The sequence shown here is derived from an EMBL/GenBank/DDBJ whole genome shotgun (WGS) entry which is preliminary data.</text>
</comment>
<keyword evidence="1" id="KW-1133">Transmembrane helix</keyword>
<dbReference type="Proteomes" id="UP000221165">
    <property type="component" value="Unassembled WGS sequence"/>
</dbReference>
<dbReference type="VEuPathDB" id="ToxoDB:CSUI_005137"/>
<evidence type="ECO:0000256" key="1">
    <source>
        <dbReference type="SAM" id="Phobius"/>
    </source>
</evidence>